<feature type="region of interest" description="Disordered" evidence="1">
    <location>
        <begin position="54"/>
        <end position="103"/>
    </location>
</feature>
<dbReference type="EMBL" id="JACCJC010000071">
    <property type="protein sequence ID" value="KAF6229583.1"/>
    <property type="molecule type" value="Genomic_DNA"/>
</dbReference>
<evidence type="ECO:0000313" key="2">
    <source>
        <dbReference type="EMBL" id="KAF6229583.1"/>
    </source>
</evidence>
<feature type="compositionally biased region" description="Basic and acidic residues" evidence="1">
    <location>
        <begin position="133"/>
        <end position="146"/>
    </location>
</feature>
<proteinExistence type="predicted"/>
<keyword evidence="3" id="KW-1185">Reference proteome</keyword>
<feature type="region of interest" description="Disordered" evidence="1">
    <location>
        <begin position="27"/>
        <end position="46"/>
    </location>
</feature>
<evidence type="ECO:0000313" key="3">
    <source>
        <dbReference type="Proteomes" id="UP000578531"/>
    </source>
</evidence>
<feature type="region of interest" description="Disordered" evidence="1">
    <location>
        <begin position="133"/>
        <end position="161"/>
    </location>
</feature>
<sequence>MYLSSFHVLPILKKTWCVRWKNAVTRSHKQNDRDHAGLADGTAEESQHLPRYFAKSGHVDADPKKVKKEGGGKGNWGTPGDESQDYGYNFTNARRRSNSSSHGHAIGDFKTKFETVEADPVFEEEYHGAKDDAGVDEHLGLEKGDSADSISGGSIEEEEHAKKFSGFDAAFGVTHLG</sequence>
<dbReference type="Proteomes" id="UP000578531">
    <property type="component" value="Unassembled WGS sequence"/>
</dbReference>
<evidence type="ECO:0008006" key="4">
    <source>
        <dbReference type="Google" id="ProtNLM"/>
    </source>
</evidence>
<feature type="compositionally biased region" description="Basic and acidic residues" evidence="1">
    <location>
        <begin position="57"/>
        <end position="71"/>
    </location>
</feature>
<reference evidence="2 3" key="1">
    <citation type="journal article" date="2020" name="Genomics">
        <title>Complete, high-quality genomes from long-read metagenomic sequencing of two wolf lichen thalli reveals enigmatic genome architecture.</title>
        <authorList>
            <person name="McKenzie S.K."/>
            <person name="Walston R.F."/>
            <person name="Allen J.L."/>
        </authorList>
    </citation>
    <scope>NUCLEOTIDE SEQUENCE [LARGE SCALE GENOMIC DNA]</scope>
    <source>
        <strain evidence="2">WasteWater2</strain>
    </source>
</reference>
<accession>A0A8H6FJA3</accession>
<dbReference type="GeneID" id="59293080"/>
<gene>
    <name evidence="2" type="ORF">HO173_011438</name>
</gene>
<dbReference type="AlphaFoldDB" id="A0A8H6FJA3"/>
<protein>
    <recommendedName>
        <fullName evidence="4">STF2-like protein</fullName>
    </recommendedName>
</protein>
<comment type="caution">
    <text evidence="2">The sequence shown here is derived from an EMBL/GenBank/DDBJ whole genome shotgun (WGS) entry which is preliminary data.</text>
</comment>
<dbReference type="OrthoDB" id="2122308at2759"/>
<name>A0A8H6FJA3_9LECA</name>
<organism evidence="2 3">
    <name type="scientific">Letharia columbiana</name>
    <dbReference type="NCBI Taxonomy" id="112416"/>
    <lineage>
        <taxon>Eukaryota</taxon>
        <taxon>Fungi</taxon>
        <taxon>Dikarya</taxon>
        <taxon>Ascomycota</taxon>
        <taxon>Pezizomycotina</taxon>
        <taxon>Lecanoromycetes</taxon>
        <taxon>OSLEUM clade</taxon>
        <taxon>Lecanoromycetidae</taxon>
        <taxon>Lecanorales</taxon>
        <taxon>Lecanorineae</taxon>
        <taxon>Parmeliaceae</taxon>
        <taxon>Letharia</taxon>
    </lineage>
</organism>
<evidence type="ECO:0000256" key="1">
    <source>
        <dbReference type="SAM" id="MobiDB-lite"/>
    </source>
</evidence>
<dbReference type="RefSeq" id="XP_037159775.1">
    <property type="nucleotide sequence ID" value="XM_037313318.1"/>
</dbReference>